<dbReference type="AlphaFoldDB" id="A0A1H1YTU0"/>
<sequence>MRRPPHRAAAPDTAAPGGPAAGLRHAALALTVALAVAVGGSACTPGTPDGTDPPTPSTDASSTPVFPRTEVAPLVDAVTHRTVKPLATKRLAGGLVPPTNRWFSGLVFGEQPQPVFPLPLSFGLTGKGFAFGQPTVTTTAKNIAGGFKPDVDVDLGAASTVVSGYDALTVTLASTDTGGKVLGHTTIAEGSPFVTYTAAEAGTLTSALPFTAEGDHFTATAGGVGYGLVVHDGSVENGTVALEQDGTATFFVVPADGSAAALAALAADPVTGGSLGYAVDGDEVSTSLTYTTGGRTAFAAMPHQQATLDPALACDLGTYPSIYGTLKVCSGTTLAWTVPRSPATGELDLGALDADERTELATQVEADVEATPAFPADTYFGGKALYRAAMLYRLARQLGEEDAAARIKTRLTDTLAQWTDPQGCATRTSFCFVYDEQAHGLVGLTPSFGSDEFNDHHFHYGYFLYAAGVLAQDDSELATRYAPVMDLLAADLASSAGNGAFPDQRVFDAYASHSWASGTSPFADGNNQESSSEAVTAWTGLALWARASGNAGLATEADWLLSSEAHSGLAYWTNVDRGQPVYDGFDHQVVSLNWGGKRDYGTWFSAEPAAMLGILVIPMSPASTYLAGDPAQIEANVAEATSGTFDQKFGDYLLMYSGLAGEEQRAAALELARGLDARWIDDGNSRAYLLAWLMSVQAD</sequence>
<dbReference type="OrthoDB" id="5480482at2"/>
<dbReference type="PROSITE" id="PS52008">
    <property type="entry name" value="GH81"/>
    <property type="match status" value="1"/>
</dbReference>
<reference evidence="11 12" key="1">
    <citation type="submission" date="2016-10" db="EMBL/GenBank/DDBJ databases">
        <authorList>
            <person name="de Groot N.N."/>
        </authorList>
    </citation>
    <scope>NUCLEOTIDE SEQUENCE [LARGE SCALE GENOMIC DNA]</scope>
    <source>
        <strain evidence="11 12">DSM 21741</strain>
    </source>
</reference>
<dbReference type="InterPro" id="IPR005200">
    <property type="entry name" value="Endo-beta-glucanase"/>
</dbReference>
<protein>
    <recommendedName>
        <fullName evidence="3">glucan endo-1,3-beta-D-glucosidase</fullName>
        <ecNumber evidence="3">3.2.1.39</ecNumber>
    </recommendedName>
</protein>
<evidence type="ECO:0000256" key="7">
    <source>
        <dbReference type="ARBA" id="ARBA00023316"/>
    </source>
</evidence>
<keyword evidence="8" id="KW-0624">Polysaccharide degradation</keyword>
<evidence type="ECO:0000256" key="5">
    <source>
        <dbReference type="ARBA" id="ARBA00023277"/>
    </source>
</evidence>
<dbReference type="EMBL" id="LT629749">
    <property type="protein sequence ID" value="SDT24848.1"/>
    <property type="molecule type" value="Genomic_DNA"/>
</dbReference>
<dbReference type="GO" id="GO:0052861">
    <property type="term" value="F:endo-1,3(4)-beta-glucanase activity"/>
    <property type="evidence" value="ECO:0007669"/>
    <property type="project" value="InterPro"/>
</dbReference>
<dbReference type="Pfam" id="PF17652">
    <property type="entry name" value="Glyco_hydro81C"/>
    <property type="match status" value="1"/>
</dbReference>
<evidence type="ECO:0000256" key="3">
    <source>
        <dbReference type="ARBA" id="ARBA00012780"/>
    </source>
</evidence>
<keyword evidence="7" id="KW-0961">Cell wall biogenesis/degradation</keyword>
<dbReference type="Gene3D" id="2.70.98.30">
    <property type="entry name" value="Golgi alpha-mannosidase II, domain 4"/>
    <property type="match status" value="1"/>
</dbReference>
<evidence type="ECO:0000313" key="12">
    <source>
        <dbReference type="Proteomes" id="UP000199092"/>
    </source>
</evidence>
<dbReference type="PANTHER" id="PTHR31983">
    <property type="entry name" value="ENDO-1,3(4)-BETA-GLUCANASE 1"/>
    <property type="match status" value="1"/>
</dbReference>
<name>A0A1H1YTU0_9ACTN</name>
<evidence type="ECO:0000256" key="2">
    <source>
        <dbReference type="ARBA" id="ARBA00010730"/>
    </source>
</evidence>
<keyword evidence="4" id="KW-0378">Hydrolase</keyword>
<dbReference type="PANTHER" id="PTHR31983:SF0">
    <property type="entry name" value="GLUCAN ENDO-1,3-BETA-D-GLUCOSIDASE 2"/>
    <property type="match status" value="1"/>
</dbReference>
<evidence type="ECO:0000313" key="11">
    <source>
        <dbReference type="EMBL" id="SDT24848.1"/>
    </source>
</evidence>
<evidence type="ECO:0000256" key="1">
    <source>
        <dbReference type="ARBA" id="ARBA00000382"/>
    </source>
</evidence>
<dbReference type="GO" id="GO:0000272">
    <property type="term" value="P:polysaccharide catabolic process"/>
    <property type="evidence" value="ECO:0007669"/>
    <property type="project" value="UniProtKB-KW"/>
</dbReference>
<evidence type="ECO:0000259" key="10">
    <source>
        <dbReference type="Pfam" id="PF17652"/>
    </source>
</evidence>
<dbReference type="InterPro" id="IPR040720">
    <property type="entry name" value="GH81_C"/>
</dbReference>
<feature type="domain" description="Glycosyl hydrolase family 81 C-terminal" evidence="10">
    <location>
        <begin position="361"/>
        <end position="690"/>
    </location>
</feature>
<evidence type="ECO:0000256" key="9">
    <source>
        <dbReference type="SAM" id="MobiDB-lite"/>
    </source>
</evidence>
<dbReference type="Proteomes" id="UP000199092">
    <property type="component" value="Chromosome I"/>
</dbReference>
<dbReference type="STRING" id="546871.SAMN04488543_3440"/>
<keyword evidence="5" id="KW-0119">Carbohydrate metabolism</keyword>
<dbReference type="GO" id="GO:0042973">
    <property type="term" value="F:glucan endo-1,3-beta-D-glucosidase activity"/>
    <property type="evidence" value="ECO:0007669"/>
    <property type="project" value="UniProtKB-EC"/>
</dbReference>
<dbReference type="GO" id="GO:0071555">
    <property type="term" value="P:cell wall organization"/>
    <property type="evidence" value="ECO:0007669"/>
    <property type="project" value="UniProtKB-KW"/>
</dbReference>
<gene>
    <name evidence="11" type="ORF">SAMN04488543_3440</name>
</gene>
<organism evidence="11 12">
    <name type="scientific">Friedmanniella luteola</name>
    <dbReference type="NCBI Taxonomy" id="546871"/>
    <lineage>
        <taxon>Bacteria</taxon>
        <taxon>Bacillati</taxon>
        <taxon>Actinomycetota</taxon>
        <taxon>Actinomycetes</taxon>
        <taxon>Propionibacteriales</taxon>
        <taxon>Nocardioidaceae</taxon>
        <taxon>Friedmanniella</taxon>
    </lineage>
</organism>
<dbReference type="RefSeq" id="WP_091414374.1">
    <property type="nucleotide sequence ID" value="NZ_LT629749.1"/>
</dbReference>
<comment type="catalytic activity">
    <reaction evidence="1">
        <text>Hydrolysis of (1-&gt;3)-beta-D-glucosidic linkages in (1-&gt;3)-beta-D-glucans.</text>
        <dbReference type="EC" id="3.2.1.39"/>
    </reaction>
</comment>
<accession>A0A1H1YTU0</accession>
<feature type="region of interest" description="Disordered" evidence="9">
    <location>
        <begin position="44"/>
        <end position="68"/>
    </location>
</feature>
<evidence type="ECO:0000256" key="4">
    <source>
        <dbReference type="ARBA" id="ARBA00022801"/>
    </source>
</evidence>
<comment type="similarity">
    <text evidence="2">Belongs to the glycosyl hydrolase 81 family.</text>
</comment>
<keyword evidence="12" id="KW-1185">Reference proteome</keyword>
<evidence type="ECO:0000256" key="8">
    <source>
        <dbReference type="ARBA" id="ARBA00023326"/>
    </source>
</evidence>
<evidence type="ECO:0000256" key="6">
    <source>
        <dbReference type="ARBA" id="ARBA00023295"/>
    </source>
</evidence>
<dbReference type="EC" id="3.2.1.39" evidence="3"/>
<keyword evidence="6" id="KW-0326">Glycosidase</keyword>
<proteinExistence type="inferred from homology"/>